<reference evidence="2 3" key="1">
    <citation type="submission" date="2018-04" db="EMBL/GenBank/DDBJ databases">
        <title>Genome sequencing of Flavobacterium sp. HYN0059.</title>
        <authorList>
            <person name="Yi H."/>
            <person name="Baek C."/>
        </authorList>
    </citation>
    <scope>NUCLEOTIDE SEQUENCE [LARGE SCALE GENOMIC DNA]</scope>
    <source>
        <strain evidence="2 3">HYN0059</strain>
    </source>
</reference>
<proteinExistence type="predicted"/>
<dbReference type="OrthoDB" id="1359118at2"/>
<accession>A0A2S1QXS6</accession>
<feature type="chain" id="PRO_5015534133" description="DUF4168 domain-containing protein" evidence="1">
    <location>
        <begin position="19"/>
        <end position="122"/>
    </location>
</feature>
<dbReference type="KEGG" id="falb:HYN59_08630"/>
<dbReference type="Proteomes" id="UP000244929">
    <property type="component" value="Chromosome"/>
</dbReference>
<keyword evidence="3" id="KW-1185">Reference proteome</keyword>
<gene>
    <name evidence="2" type="ORF">HYN59_08630</name>
</gene>
<keyword evidence="1" id="KW-0732">Signal</keyword>
<sequence length="122" mass="13389">MKKIIALFVIMLAFGATANAQQKKAAAQTATQQPADADAAVNQAAAKDMGLLSETVKLTDDQNKNLKRLFQTKHKMLATPNLTEERKGVIYQNIETKLKSVLDADQIAKLDSNPELLKKLTH</sequence>
<evidence type="ECO:0000313" key="3">
    <source>
        <dbReference type="Proteomes" id="UP000244929"/>
    </source>
</evidence>
<evidence type="ECO:0000256" key="1">
    <source>
        <dbReference type="SAM" id="SignalP"/>
    </source>
</evidence>
<dbReference type="AlphaFoldDB" id="A0A2S1QXS6"/>
<name>A0A2S1QXS6_9FLAO</name>
<feature type="signal peptide" evidence="1">
    <location>
        <begin position="1"/>
        <end position="18"/>
    </location>
</feature>
<evidence type="ECO:0008006" key="4">
    <source>
        <dbReference type="Google" id="ProtNLM"/>
    </source>
</evidence>
<organism evidence="2 3">
    <name type="scientific">Flavobacterium album</name>
    <dbReference type="NCBI Taxonomy" id="2175091"/>
    <lineage>
        <taxon>Bacteria</taxon>
        <taxon>Pseudomonadati</taxon>
        <taxon>Bacteroidota</taxon>
        <taxon>Flavobacteriia</taxon>
        <taxon>Flavobacteriales</taxon>
        <taxon>Flavobacteriaceae</taxon>
        <taxon>Flavobacterium</taxon>
    </lineage>
</organism>
<dbReference type="EMBL" id="CP029186">
    <property type="protein sequence ID" value="AWH85184.1"/>
    <property type="molecule type" value="Genomic_DNA"/>
</dbReference>
<evidence type="ECO:0000313" key="2">
    <source>
        <dbReference type="EMBL" id="AWH85184.1"/>
    </source>
</evidence>
<dbReference type="RefSeq" id="WP_108777888.1">
    <property type="nucleotide sequence ID" value="NZ_CP029186.1"/>
</dbReference>
<protein>
    <recommendedName>
        <fullName evidence="4">DUF4168 domain-containing protein</fullName>
    </recommendedName>
</protein>